<dbReference type="Gene3D" id="3.90.25.10">
    <property type="entry name" value="UDP-galactose 4-epimerase, domain 1"/>
    <property type="match status" value="1"/>
</dbReference>
<name>A0A2T6BAB5_9RHOB</name>
<evidence type="ECO:0000313" key="2">
    <source>
        <dbReference type="EMBL" id="PTX53031.1"/>
    </source>
</evidence>
<sequence length="286" mass="30747">MNPILVTGASGELGRCILKELSKFSPDGEVFGLVRTPGDAQALSAAGLLSRIGSCDDPASLRVALEGVGRLLLVSPEAPVLRAGRNARVIAAAREAGVTYITYISFLNADRSPLRIAAAHAETEAMLAQSGIHHAILRTGWFLENLTCRLQKDLASGRHPGTSGKGRLSLASRSDYAAAAAVTILNSEFAGQVYELAGDSAISREEYTDLLSELSGREVKYRHLTRKEYGKFLRKGGMTPETSELFADCEAGARKGWLRSDTGHLSRLIGRPTRTAEELLRIELAK</sequence>
<dbReference type="OrthoDB" id="109735at2"/>
<feature type="domain" description="NAD(P)-binding" evidence="1">
    <location>
        <begin position="8"/>
        <end position="149"/>
    </location>
</feature>
<dbReference type="Pfam" id="PF13460">
    <property type="entry name" value="NAD_binding_10"/>
    <property type="match status" value="1"/>
</dbReference>
<proteinExistence type="predicted"/>
<dbReference type="RefSeq" id="WP_107974393.1">
    <property type="nucleotide sequence ID" value="NZ_BMEZ01000001.1"/>
</dbReference>
<accession>A0A2T6BAB5</accession>
<dbReference type="PANTHER" id="PTHR47129:SF1">
    <property type="entry name" value="NMRA-LIKE DOMAIN-CONTAINING PROTEIN"/>
    <property type="match status" value="1"/>
</dbReference>
<dbReference type="InterPro" id="IPR036291">
    <property type="entry name" value="NAD(P)-bd_dom_sf"/>
</dbReference>
<dbReference type="PANTHER" id="PTHR47129">
    <property type="entry name" value="QUINONE OXIDOREDUCTASE 2"/>
    <property type="match status" value="1"/>
</dbReference>
<evidence type="ECO:0000259" key="1">
    <source>
        <dbReference type="Pfam" id="PF13460"/>
    </source>
</evidence>
<evidence type="ECO:0000313" key="3">
    <source>
        <dbReference type="Proteomes" id="UP000244069"/>
    </source>
</evidence>
<reference evidence="2 3" key="1">
    <citation type="submission" date="2018-04" db="EMBL/GenBank/DDBJ databases">
        <title>Genomic Encyclopedia of Archaeal and Bacterial Type Strains, Phase II (KMG-II): from individual species to whole genera.</title>
        <authorList>
            <person name="Goeker M."/>
        </authorList>
    </citation>
    <scope>NUCLEOTIDE SEQUENCE [LARGE SCALE GENOMIC DNA]</scope>
    <source>
        <strain evidence="2 3">DSM 29329</strain>
    </source>
</reference>
<protein>
    <submittedName>
        <fullName evidence="2">NAD(P)H dehydrogenase (Quinone)</fullName>
    </submittedName>
</protein>
<dbReference type="InterPro" id="IPR016040">
    <property type="entry name" value="NAD(P)-bd_dom"/>
</dbReference>
<dbReference type="EMBL" id="QBKN01000001">
    <property type="protein sequence ID" value="PTX53031.1"/>
    <property type="molecule type" value="Genomic_DNA"/>
</dbReference>
<dbReference type="SUPFAM" id="SSF51735">
    <property type="entry name" value="NAD(P)-binding Rossmann-fold domains"/>
    <property type="match status" value="1"/>
</dbReference>
<dbReference type="AlphaFoldDB" id="A0A2T6BAB5"/>
<comment type="caution">
    <text evidence="2">The sequence shown here is derived from an EMBL/GenBank/DDBJ whole genome shotgun (WGS) entry which is preliminary data.</text>
</comment>
<gene>
    <name evidence="2" type="ORF">C8N44_101322</name>
</gene>
<keyword evidence="3" id="KW-1185">Reference proteome</keyword>
<organism evidence="2 3">
    <name type="scientific">Allosediminivita pacifica</name>
    <dbReference type="NCBI Taxonomy" id="1267769"/>
    <lineage>
        <taxon>Bacteria</taxon>
        <taxon>Pseudomonadati</taxon>
        <taxon>Pseudomonadota</taxon>
        <taxon>Alphaproteobacteria</taxon>
        <taxon>Rhodobacterales</taxon>
        <taxon>Paracoccaceae</taxon>
        <taxon>Allosediminivita</taxon>
    </lineage>
</organism>
<dbReference type="Proteomes" id="UP000244069">
    <property type="component" value="Unassembled WGS sequence"/>
</dbReference>
<dbReference type="Gene3D" id="3.40.50.720">
    <property type="entry name" value="NAD(P)-binding Rossmann-like Domain"/>
    <property type="match status" value="1"/>
</dbReference>
<dbReference type="InterPro" id="IPR052718">
    <property type="entry name" value="NmrA-type_oxidoreductase"/>
</dbReference>